<protein>
    <submittedName>
        <fullName evidence="2">Uncharacterized protein</fullName>
    </submittedName>
</protein>
<accession>A0A7X5UM19</accession>
<dbReference type="RefSeq" id="WP_167166651.1">
    <property type="nucleotide sequence ID" value="NZ_JAAOYM010000001.1"/>
</dbReference>
<dbReference type="EMBL" id="JAAOYM010000001">
    <property type="protein sequence ID" value="NIJ10501.1"/>
    <property type="molecule type" value="Genomic_DNA"/>
</dbReference>
<feature type="region of interest" description="Disordered" evidence="1">
    <location>
        <begin position="1"/>
        <end position="33"/>
    </location>
</feature>
<dbReference type="AlphaFoldDB" id="A0A7X5UM19"/>
<evidence type="ECO:0000256" key="1">
    <source>
        <dbReference type="SAM" id="MobiDB-lite"/>
    </source>
</evidence>
<dbReference type="Proteomes" id="UP000545493">
    <property type="component" value="Unassembled WGS sequence"/>
</dbReference>
<sequence length="61" mass="6117">MWPQSGEAADGLPPVGNGVPAPGHVTVEPSPIDQVTDWGVAVAVTDTPGTDAVADRGPQLD</sequence>
<evidence type="ECO:0000313" key="3">
    <source>
        <dbReference type="Proteomes" id="UP000545493"/>
    </source>
</evidence>
<name>A0A7X5UM19_9PSEU</name>
<organism evidence="2 3">
    <name type="scientific">Saccharomonospora amisosensis</name>
    <dbReference type="NCBI Taxonomy" id="1128677"/>
    <lineage>
        <taxon>Bacteria</taxon>
        <taxon>Bacillati</taxon>
        <taxon>Actinomycetota</taxon>
        <taxon>Actinomycetes</taxon>
        <taxon>Pseudonocardiales</taxon>
        <taxon>Pseudonocardiaceae</taxon>
        <taxon>Saccharomonospora</taxon>
    </lineage>
</organism>
<proteinExistence type="predicted"/>
<gene>
    <name evidence="2" type="ORF">FHU38_000845</name>
</gene>
<evidence type="ECO:0000313" key="2">
    <source>
        <dbReference type="EMBL" id="NIJ10501.1"/>
    </source>
</evidence>
<reference evidence="2 3" key="1">
    <citation type="submission" date="2020-03" db="EMBL/GenBank/DDBJ databases">
        <title>Sequencing the genomes of 1000 actinobacteria strains.</title>
        <authorList>
            <person name="Klenk H.-P."/>
        </authorList>
    </citation>
    <scope>NUCLEOTIDE SEQUENCE [LARGE SCALE GENOMIC DNA]</scope>
    <source>
        <strain evidence="2 3">DSM 45685</strain>
    </source>
</reference>
<keyword evidence="3" id="KW-1185">Reference proteome</keyword>
<comment type="caution">
    <text evidence="2">The sequence shown here is derived from an EMBL/GenBank/DDBJ whole genome shotgun (WGS) entry which is preliminary data.</text>
</comment>